<comment type="caution">
    <text evidence="2">The sequence shown here is derived from an EMBL/GenBank/DDBJ whole genome shotgun (WGS) entry which is preliminary data.</text>
</comment>
<protein>
    <submittedName>
        <fullName evidence="2">Uncharacterized protein</fullName>
    </submittedName>
</protein>
<feature type="transmembrane region" description="Helical" evidence="1">
    <location>
        <begin position="170"/>
        <end position="193"/>
    </location>
</feature>
<organism evidence="2 3">
    <name type="scientific">Rhizoclosmatium globosum</name>
    <dbReference type="NCBI Taxonomy" id="329046"/>
    <lineage>
        <taxon>Eukaryota</taxon>
        <taxon>Fungi</taxon>
        <taxon>Fungi incertae sedis</taxon>
        <taxon>Chytridiomycota</taxon>
        <taxon>Chytridiomycota incertae sedis</taxon>
        <taxon>Chytridiomycetes</taxon>
        <taxon>Chytridiales</taxon>
        <taxon>Chytriomycetaceae</taxon>
        <taxon>Rhizoclosmatium</taxon>
    </lineage>
</organism>
<sequence>MSAYITSAVNQTIPQNVAVPIFFLITGICLENSFSAILELVSRLLKYYNQATVTSKKRESPTMFALLLTLNFSLLVYAPILCFSWFSVPQSSCVGTMFSENFFWHIFFIVFDVFILWKSWIVTDKSHSYLGIAILVLFYRIAVGILDLVWTGGRWDEENGCEYIENPLSTTLYTAGDIACDVVATLGALTMFLRPETKLLKFKSLWLRILQENVFRSIFTLIVDSAVLYGSYLPGLDQNILYMAFLVQQYIYLRLANMEIRYKDIRTSVKQL</sequence>
<feature type="transmembrane region" description="Helical" evidence="1">
    <location>
        <begin position="62"/>
        <end position="86"/>
    </location>
</feature>
<reference evidence="2 3" key="1">
    <citation type="submission" date="2016-07" db="EMBL/GenBank/DDBJ databases">
        <title>Pervasive Adenine N6-methylation of Active Genes in Fungi.</title>
        <authorList>
            <consortium name="DOE Joint Genome Institute"/>
            <person name="Mondo S.J."/>
            <person name="Dannebaum R.O."/>
            <person name="Kuo R.C."/>
            <person name="Labutti K."/>
            <person name="Haridas S."/>
            <person name="Kuo A."/>
            <person name="Salamov A."/>
            <person name="Ahrendt S.R."/>
            <person name="Lipzen A."/>
            <person name="Sullivan W."/>
            <person name="Andreopoulos W.B."/>
            <person name="Clum A."/>
            <person name="Lindquist E."/>
            <person name="Daum C."/>
            <person name="Ramamoorthy G.K."/>
            <person name="Gryganskyi A."/>
            <person name="Culley D."/>
            <person name="Magnuson J.K."/>
            <person name="James T.Y."/>
            <person name="O'Malley M.A."/>
            <person name="Stajich J.E."/>
            <person name="Spatafora J.W."/>
            <person name="Visel A."/>
            <person name="Grigoriev I.V."/>
        </authorList>
    </citation>
    <scope>NUCLEOTIDE SEQUENCE [LARGE SCALE GENOMIC DNA]</scope>
    <source>
        <strain evidence="2 3">JEL800</strain>
    </source>
</reference>
<dbReference type="EMBL" id="MCGO01000012">
    <property type="protein sequence ID" value="ORY48203.1"/>
    <property type="molecule type" value="Genomic_DNA"/>
</dbReference>
<evidence type="ECO:0000313" key="3">
    <source>
        <dbReference type="Proteomes" id="UP000193642"/>
    </source>
</evidence>
<accession>A0A1Y2CMG9</accession>
<keyword evidence="1" id="KW-0812">Transmembrane</keyword>
<evidence type="ECO:0000256" key="1">
    <source>
        <dbReference type="SAM" id="Phobius"/>
    </source>
</evidence>
<keyword evidence="1" id="KW-0472">Membrane</keyword>
<feature type="transmembrane region" description="Helical" evidence="1">
    <location>
        <begin position="20"/>
        <end position="41"/>
    </location>
</feature>
<feature type="transmembrane region" description="Helical" evidence="1">
    <location>
        <begin position="214"/>
        <end position="233"/>
    </location>
</feature>
<dbReference type="OrthoDB" id="2142043at2759"/>
<keyword evidence="3" id="KW-1185">Reference proteome</keyword>
<dbReference type="Proteomes" id="UP000193642">
    <property type="component" value="Unassembled WGS sequence"/>
</dbReference>
<keyword evidence="1" id="KW-1133">Transmembrane helix</keyword>
<feature type="transmembrane region" description="Helical" evidence="1">
    <location>
        <begin position="129"/>
        <end position="150"/>
    </location>
</feature>
<name>A0A1Y2CMG9_9FUNG</name>
<gene>
    <name evidence="2" type="ORF">BCR33DRAFT_60824</name>
</gene>
<dbReference type="AlphaFoldDB" id="A0A1Y2CMG9"/>
<evidence type="ECO:0000313" key="2">
    <source>
        <dbReference type="EMBL" id="ORY48203.1"/>
    </source>
</evidence>
<feature type="transmembrane region" description="Helical" evidence="1">
    <location>
        <begin position="102"/>
        <end position="122"/>
    </location>
</feature>
<feature type="transmembrane region" description="Helical" evidence="1">
    <location>
        <begin position="239"/>
        <end position="256"/>
    </location>
</feature>
<proteinExistence type="predicted"/>